<evidence type="ECO:0000313" key="3">
    <source>
        <dbReference type="Proteomes" id="UP001470230"/>
    </source>
</evidence>
<dbReference type="Proteomes" id="UP001470230">
    <property type="component" value="Unassembled WGS sequence"/>
</dbReference>
<keyword evidence="1" id="KW-0175">Coiled coil</keyword>
<evidence type="ECO:0008006" key="4">
    <source>
        <dbReference type="Google" id="ProtNLM"/>
    </source>
</evidence>
<protein>
    <recommendedName>
        <fullName evidence="4">Kinetochore protein SPC25</fullName>
    </recommendedName>
</protein>
<evidence type="ECO:0000256" key="1">
    <source>
        <dbReference type="SAM" id="Coils"/>
    </source>
</evidence>
<organism evidence="2 3">
    <name type="scientific">Tritrichomonas musculus</name>
    <dbReference type="NCBI Taxonomy" id="1915356"/>
    <lineage>
        <taxon>Eukaryota</taxon>
        <taxon>Metamonada</taxon>
        <taxon>Parabasalia</taxon>
        <taxon>Tritrichomonadida</taxon>
        <taxon>Tritrichomonadidae</taxon>
        <taxon>Tritrichomonas</taxon>
    </lineage>
</organism>
<feature type="coiled-coil region" evidence="1">
    <location>
        <begin position="14"/>
        <end position="101"/>
    </location>
</feature>
<gene>
    <name evidence="2" type="ORF">M9Y10_029354</name>
</gene>
<accession>A0ABR2KN14</accession>
<proteinExistence type="predicted"/>
<dbReference type="EMBL" id="JAPFFF010000004">
    <property type="protein sequence ID" value="KAK8892131.1"/>
    <property type="molecule type" value="Genomic_DNA"/>
</dbReference>
<name>A0ABR2KN14_9EUKA</name>
<keyword evidence="3" id="KW-1185">Reference proteome</keyword>
<evidence type="ECO:0000313" key="2">
    <source>
        <dbReference type="EMBL" id="KAK8892131.1"/>
    </source>
</evidence>
<comment type="caution">
    <text evidence="2">The sequence shown here is derived from an EMBL/GenBank/DDBJ whole genome shotgun (WGS) entry which is preliminary data.</text>
</comment>
<sequence length="184" mass="22174">MTENEADIDWYSKYRELKSKVKELKEIRKDSVKTDAEDLKKKMEEHKKVHNLSMHELQQQNDDLKRSINKIASDKEEIRRLKESNNKIRQNLKNYDQILNEFLDFKDVSIECIGKHKYQLSLEITFQKKRETLKFVLERSSNAFLYRSIYCPDSLKEISEYLDKTVEIEDIRDFSRYLNGLLDK</sequence>
<reference evidence="2 3" key="1">
    <citation type="submission" date="2024-04" db="EMBL/GenBank/DDBJ databases">
        <title>Tritrichomonas musculus Genome.</title>
        <authorList>
            <person name="Alves-Ferreira E."/>
            <person name="Grigg M."/>
            <person name="Lorenzi H."/>
            <person name="Galac M."/>
        </authorList>
    </citation>
    <scope>NUCLEOTIDE SEQUENCE [LARGE SCALE GENOMIC DNA]</scope>
    <source>
        <strain evidence="2 3">EAF2021</strain>
    </source>
</reference>